<feature type="region of interest" description="Disordered" evidence="9">
    <location>
        <begin position="398"/>
        <end position="417"/>
    </location>
</feature>
<evidence type="ECO:0000256" key="2">
    <source>
        <dbReference type="ARBA" id="ARBA00012483"/>
    </source>
</evidence>
<dbReference type="GO" id="GO:0008270">
    <property type="term" value="F:zinc ion binding"/>
    <property type="evidence" value="ECO:0007669"/>
    <property type="project" value="UniProtKB-KW"/>
</dbReference>
<dbReference type="EC" id="2.3.2.27" evidence="2"/>
<evidence type="ECO:0000256" key="8">
    <source>
        <dbReference type="PROSITE-ProRule" id="PRU00175"/>
    </source>
</evidence>
<gene>
    <name evidence="11" type="ORF">GOP47_0021550</name>
    <name evidence="12" type="ORF">GOP47_0022170</name>
</gene>
<dbReference type="Gene3D" id="3.30.40.10">
    <property type="entry name" value="Zinc/RING finger domain, C3HC4 (zinc finger)"/>
    <property type="match status" value="1"/>
</dbReference>
<dbReference type="EMBL" id="JABFUD020000021">
    <property type="protein sequence ID" value="KAI5063623.1"/>
    <property type="molecule type" value="Genomic_DNA"/>
</dbReference>
<name>A0A9D4U8L6_ADICA</name>
<dbReference type="GO" id="GO:0061630">
    <property type="term" value="F:ubiquitin protein ligase activity"/>
    <property type="evidence" value="ECO:0007669"/>
    <property type="project" value="UniProtKB-EC"/>
</dbReference>
<feature type="region of interest" description="Disordered" evidence="9">
    <location>
        <begin position="27"/>
        <end position="214"/>
    </location>
</feature>
<feature type="region of interest" description="Disordered" evidence="9">
    <location>
        <begin position="246"/>
        <end position="304"/>
    </location>
</feature>
<keyword evidence="6" id="KW-0833">Ubl conjugation pathway</keyword>
<dbReference type="PANTHER" id="PTHR22937:SF65">
    <property type="entry name" value="E3 UBIQUITIN-PROTEIN LIGASE ARK2C"/>
    <property type="match status" value="1"/>
</dbReference>
<organism evidence="11 13">
    <name type="scientific">Adiantum capillus-veneris</name>
    <name type="common">Maidenhair fern</name>
    <dbReference type="NCBI Taxonomy" id="13818"/>
    <lineage>
        <taxon>Eukaryota</taxon>
        <taxon>Viridiplantae</taxon>
        <taxon>Streptophyta</taxon>
        <taxon>Embryophyta</taxon>
        <taxon>Tracheophyta</taxon>
        <taxon>Polypodiopsida</taxon>
        <taxon>Polypodiidae</taxon>
        <taxon>Polypodiales</taxon>
        <taxon>Pteridineae</taxon>
        <taxon>Pteridaceae</taxon>
        <taxon>Vittarioideae</taxon>
        <taxon>Adiantum</taxon>
    </lineage>
</organism>
<feature type="compositionally biased region" description="Polar residues" evidence="9">
    <location>
        <begin position="499"/>
        <end position="517"/>
    </location>
</feature>
<evidence type="ECO:0000259" key="10">
    <source>
        <dbReference type="PROSITE" id="PS50089"/>
    </source>
</evidence>
<evidence type="ECO:0000256" key="7">
    <source>
        <dbReference type="ARBA" id="ARBA00022833"/>
    </source>
</evidence>
<dbReference type="InterPro" id="IPR001841">
    <property type="entry name" value="Znf_RING"/>
</dbReference>
<dbReference type="InterPro" id="IPR013083">
    <property type="entry name" value="Znf_RING/FYVE/PHD"/>
</dbReference>
<comment type="catalytic activity">
    <reaction evidence="1">
        <text>S-ubiquitinyl-[E2 ubiquitin-conjugating enzyme]-L-cysteine + [acceptor protein]-L-lysine = [E2 ubiquitin-conjugating enzyme]-L-cysteine + N(6)-ubiquitinyl-[acceptor protein]-L-lysine.</text>
        <dbReference type="EC" id="2.3.2.27"/>
    </reaction>
</comment>
<dbReference type="PANTHER" id="PTHR22937">
    <property type="entry name" value="E3 UBIQUITIN-PROTEIN LIGASE RNF165"/>
    <property type="match status" value="1"/>
</dbReference>
<dbReference type="PROSITE" id="PS50089">
    <property type="entry name" value="ZF_RING_2"/>
    <property type="match status" value="1"/>
</dbReference>
<feature type="compositionally biased region" description="Polar residues" evidence="9">
    <location>
        <begin position="246"/>
        <end position="264"/>
    </location>
</feature>
<sequence>MPRARTSSFGGKSDGIGKMAKLLEDDERYSSRCGSSYQRTRSRSSVYFGNSNSSNATAPGKQESYAASSSSSLGSNDPHVLTAVQNDVVGSSDESGSDFDNESGSRRLLDSHGVLEPGDWANTSVLSPVDEQSINKEDSLGVKPGASSRHRGQSVRPLGWRDRYVSQPARLHDSMSKNNVDGRAQRGSTACPSQRAYRKGSSSKAPQTDDLTAPLLLEKKSRPVIDKVVQGESEGRASVSVASLGSKNRSASNLRRVTHSTSISIEGASRRKGNSQTFYGHRTKSEEIGAGHRDMSNNGSGSSRRGLSNLVCSSAADVLPSVSTSALSNFACSSAADVLPSVPSTLAGTRYFRPRQSSRAFGLEGVASTSMQPVKRQAEELQIGLDHDGLDHEQGLFGPGLTAHESTRSPQSREEPLGTNFVTCETSIPASTAPPMPNYRHWGRNVAMSRSGDGLGSFYRSSSPFFEATPAFGEELSNPWSSRRRSLYGSRTDPVGPDSRSSSRNLSHGRPSSSTWSVLRETHYPQSRFPGPPARPPPPPPPPLAGFAEPNPSESSFTTSPPHMSTDYSFSSRLSGFILPGQTPQSSATALAETGSFNRSMNNGEGRPRLTVEGLSEILSALEYIERDEDLSYEQILMLEATILLGGIGLHDRYRDMRVDIDNMSYEELLALEERIGNVNIGLSEESVGKSVRVEGFSSREVTCGYVPQEIEIKCSICQEEFEEAVELGVLECGHSHHIACIKQWLLQKNQCPICKAPAMT</sequence>
<feature type="compositionally biased region" description="Basic and acidic residues" evidence="9">
    <location>
        <begin position="283"/>
        <end position="295"/>
    </location>
</feature>
<reference evidence="11" key="1">
    <citation type="submission" date="2021-01" db="EMBL/GenBank/DDBJ databases">
        <title>Adiantum capillus-veneris genome.</title>
        <authorList>
            <person name="Fang Y."/>
            <person name="Liao Q."/>
        </authorList>
    </citation>
    <scope>NUCLEOTIDE SEQUENCE</scope>
    <source>
        <strain evidence="11">H3</strain>
        <tissue evidence="11">Leaf</tissue>
    </source>
</reference>
<protein>
    <recommendedName>
        <fullName evidence="2">RING-type E3 ubiquitin transferase</fullName>
        <ecNumber evidence="2">2.3.2.27</ecNumber>
    </recommendedName>
</protein>
<keyword evidence="7" id="KW-0862">Zinc</keyword>
<evidence type="ECO:0000313" key="11">
    <source>
        <dbReference type="EMBL" id="KAI5063003.1"/>
    </source>
</evidence>
<feature type="compositionally biased region" description="Polar residues" evidence="9">
    <location>
        <begin position="200"/>
        <end position="210"/>
    </location>
</feature>
<feature type="compositionally biased region" description="Basic and acidic residues" evidence="9">
    <location>
        <begin position="405"/>
        <end position="416"/>
    </location>
</feature>
<dbReference type="OrthoDB" id="8062037at2759"/>
<keyword evidence="4" id="KW-0479">Metal-binding</keyword>
<dbReference type="AlphaFoldDB" id="A0A9D4U8L6"/>
<dbReference type="InterPro" id="IPR045191">
    <property type="entry name" value="MBR1/2-like"/>
</dbReference>
<feature type="compositionally biased region" description="Basic and acidic residues" evidence="9">
    <location>
        <begin position="159"/>
        <end position="175"/>
    </location>
</feature>
<feature type="compositionally biased region" description="Polar residues" evidence="9">
    <location>
        <begin position="121"/>
        <end position="132"/>
    </location>
</feature>
<feature type="region of interest" description="Disordered" evidence="9">
    <location>
        <begin position="475"/>
        <end position="567"/>
    </location>
</feature>
<dbReference type="EMBL" id="JABFUD020000021">
    <property type="protein sequence ID" value="KAI5063003.1"/>
    <property type="molecule type" value="Genomic_DNA"/>
</dbReference>
<dbReference type="Proteomes" id="UP000886520">
    <property type="component" value="Chromosome 21"/>
</dbReference>
<dbReference type="SUPFAM" id="SSF57850">
    <property type="entry name" value="RING/U-box"/>
    <property type="match status" value="1"/>
</dbReference>
<evidence type="ECO:0000313" key="12">
    <source>
        <dbReference type="EMBL" id="KAI5063623.1"/>
    </source>
</evidence>
<evidence type="ECO:0000256" key="3">
    <source>
        <dbReference type="ARBA" id="ARBA00022679"/>
    </source>
</evidence>
<feature type="domain" description="RING-type" evidence="10">
    <location>
        <begin position="715"/>
        <end position="756"/>
    </location>
</feature>
<evidence type="ECO:0000256" key="5">
    <source>
        <dbReference type="ARBA" id="ARBA00022771"/>
    </source>
</evidence>
<keyword evidence="13" id="KW-1185">Reference proteome</keyword>
<feature type="compositionally biased region" description="Polar residues" evidence="9">
    <location>
        <begin position="32"/>
        <end position="57"/>
    </location>
</feature>
<feature type="compositionally biased region" description="Polar residues" evidence="9">
    <location>
        <begin position="553"/>
        <end position="567"/>
    </location>
</feature>
<comment type="caution">
    <text evidence="11">The sequence shown here is derived from an EMBL/GenBank/DDBJ whole genome shotgun (WGS) entry which is preliminary data.</text>
</comment>
<evidence type="ECO:0000313" key="13">
    <source>
        <dbReference type="Proteomes" id="UP000886520"/>
    </source>
</evidence>
<dbReference type="Pfam" id="PF13639">
    <property type="entry name" value="zf-RING_2"/>
    <property type="match status" value="1"/>
</dbReference>
<keyword evidence="3" id="KW-0808">Transferase</keyword>
<evidence type="ECO:0000256" key="6">
    <source>
        <dbReference type="ARBA" id="ARBA00022786"/>
    </source>
</evidence>
<dbReference type="SMART" id="SM00184">
    <property type="entry name" value="RING"/>
    <property type="match status" value="1"/>
</dbReference>
<keyword evidence="5 8" id="KW-0863">Zinc-finger</keyword>
<accession>A0A9D4U8L6</accession>
<evidence type="ECO:0000256" key="1">
    <source>
        <dbReference type="ARBA" id="ARBA00000900"/>
    </source>
</evidence>
<evidence type="ECO:0000256" key="9">
    <source>
        <dbReference type="SAM" id="MobiDB-lite"/>
    </source>
</evidence>
<proteinExistence type="predicted"/>
<evidence type="ECO:0000256" key="4">
    <source>
        <dbReference type="ARBA" id="ARBA00022723"/>
    </source>
</evidence>
<feature type="compositionally biased region" description="Pro residues" evidence="9">
    <location>
        <begin position="530"/>
        <end position="544"/>
    </location>
</feature>